<keyword evidence="5" id="KW-0349">Heme</keyword>
<organism evidence="15 16">
    <name type="scientific">Kushneria avicenniae</name>
    <dbReference type="NCBI Taxonomy" id="402385"/>
    <lineage>
        <taxon>Bacteria</taxon>
        <taxon>Pseudomonadati</taxon>
        <taxon>Pseudomonadota</taxon>
        <taxon>Gammaproteobacteria</taxon>
        <taxon>Oceanospirillales</taxon>
        <taxon>Halomonadaceae</taxon>
        <taxon>Kushneria</taxon>
    </lineage>
</organism>
<dbReference type="GO" id="GO:0046872">
    <property type="term" value="F:metal ion binding"/>
    <property type="evidence" value="ECO:0007669"/>
    <property type="project" value="UniProtKB-KW"/>
</dbReference>
<keyword evidence="10" id="KW-0408">Iron</keyword>
<reference evidence="16" key="1">
    <citation type="submission" date="2016-10" db="EMBL/GenBank/DDBJ databases">
        <authorList>
            <person name="Varghese N."/>
            <person name="Submissions S."/>
        </authorList>
    </citation>
    <scope>NUCLEOTIDE SEQUENCE [LARGE SCALE GENOMIC DNA]</scope>
    <source>
        <strain evidence="16">DSM 23439</strain>
    </source>
</reference>
<dbReference type="OrthoDB" id="9793784at2"/>
<dbReference type="InterPro" id="IPR011577">
    <property type="entry name" value="Cyt_b561_bac/Ni-Hgenase"/>
</dbReference>
<evidence type="ECO:0000256" key="10">
    <source>
        <dbReference type="ARBA" id="ARBA00023004"/>
    </source>
</evidence>
<evidence type="ECO:0000256" key="7">
    <source>
        <dbReference type="ARBA" id="ARBA00022723"/>
    </source>
</evidence>
<dbReference type="SUPFAM" id="SSF81342">
    <property type="entry name" value="Transmembrane di-heme cytochromes"/>
    <property type="match status" value="1"/>
</dbReference>
<keyword evidence="11 13" id="KW-0472">Membrane</keyword>
<dbReference type="PANTHER" id="PTHR30529:SF1">
    <property type="entry name" value="CYTOCHROME B561 HOMOLOG 2"/>
    <property type="match status" value="1"/>
</dbReference>
<feature type="transmembrane region" description="Helical" evidence="13">
    <location>
        <begin position="88"/>
        <end position="111"/>
    </location>
</feature>
<dbReference type="InterPro" id="IPR052168">
    <property type="entry name" value="Cytochrome_b561_oxidase"/>
</dbReference>
<keyword evidence="4" id="KW-1003">Cell membrane</keyword>
<dbReference type="PANTHER" id="PTHR30529">
    <property type="entry name" value="CYTOCHROME B561"/>
    <property type="match status" value="1"/>
</dbReference>
<comment type="subcellular location">
    <subcellularLocation>
        <location evidence="2">Cell membrane</location>
        <topology evidence="2">Multi-pass membrane protein</topology>
    </subcellularLocation>
</comment>
<evidence type="ECO:0000256" key="11">
    <source>
        <dbReference type="ARBA" id="ARBA00023136"/>
    </source>
</evidence>
<dbReference type="InterPro" id="IPR016174">
    <property type="entry name" value="Di-haem_cyt_TM"/>
</dbReference>
<proteinExistence type="inferred from homology"/>
<evidence type="ECO:0000256" key="2">
    <source>
        <dbReference type="ARBA" id="ARBA00004651"/>
    </source>
</evidence>
<keyword evidence="16" id="KW-1185">Reference proteome</keyword>
<dbReference type="Proteomes" id="UP000199046">
    <property type="component" value="Unassembled WGS sequence"/>
</dbReference>
<evidence type="ECO:0000256" key="12">
    <source>
        <dbReference type="ARBA" id="ARBA00037975"/>
    </source>
</evidence>
<feature type="transmembrane region" description="Helical" evidence="13">
    <location>
        <begin position="20"/>
        <end position="40"/>
    </location>
</feature>
<feature type="domain" description="Cytochrome b561 bacterial/Ni-hydrogenase" evidence="14">
    <location>
        <begin position="13"/>
        <end position="180"/>
    </location>
</feature>
<dbReference type="GO" id="GO:0009055">
    <property type="term" value="F:electron transfer activity"/>
    <property type="evidence" value="ECO:0007669"/>
    <property type="project" value="InterPro"/>
</dbReference>
<dbReference type="GO" id="GO:0005886">
    <property type="term" value="C:plasma membrane"/>
    <property type="evidence" value="ECO:0007669"/>
    <property type="project" value="UniProtKB-SubCell"/>
</dbReference>
<keyword evidence="3" id="KW-0813">Transport</keyword>
<dbReference type="Pfam" id="PF01292">
    <property type="entry name" value="Ni_hydr_CYTB"/>
    <property type="match status" value="1"/>
</dbReference>
<dbReference type="RefSeq" id="WP_090134860.1">
    <property type="nucleotide sequence ID" value="NZ_FOLY01000005.1"/>
</dbReference>
<keyword evidence="8" id="KW-0249">Electron transport</keyword>
<dbReference type="AlphaFoldDB" id="A0A1I1LTS3"/>
<evidence type="ECO:0000256" key="6">
    <source>
        <dbReference type="ARBA" id="ARBA00022692"/>
    </source>
</evidence>
<dbReference type="GO" id="GO:0022904">
    <property type="term" value="P:respiratory electron transport chain"/>
    <property type="evidence" value="ECO:0007669"/>
    <property type="project" value="InterPro"/>
</dbReference>
<dbReference type="STRING" id="402385.SAMN05421848_2671"/>
<dbReference type="EMBL" id="FOLY01000005">
    <property type="protein sequence ID" value="SFC75892.1"/>
    <property type="molecule type" value="Genomic_DNA"/>
</dbReference>
<evidence type="ECO:0000256" key="1">
    <source>
        <dbReference type="ARBA" id="ARBA00001970"/>
    </source>
</evidence>
<evidence type="ECO:0000256" key="3">
    <source>
        <dbReference type="ARBA" id="ARBA00022448"/>
    </source>
</evidence>
<sequence length="187" mass="21162">MPSIAWRDTREYYGRISRLFHWLMAALLLWQFAGMIAANLVGRAPWVSFMVGTHKSIGFVLMLLVALRSTWGLYNLSNRPPHDRGAETLVAFGQLLLYLLMILVPLLGLIMNWASGKPLEVFDARLMSGGREMPGLAELTAQWHVWMAWTLGVLIAGHVLLAVVWHGLIRRDNTLEKMVTRPDQTGR</sequence>
<protein>
    <submittedName>
        <fullName evidence="15">Cytochrome b561</fullName>
    </submittedName>
</protein>
<keyword evidence="9 13" id="KW-1133">Transmembrane helix</keyword>
<keyword evidence="7" id="KW-0479">Metal-binding</keyword>
<feature type="transmembrane region" description="Helical" evidence="13">
    <location>
        <begin position="146"/>
        <end position="168"/>
    </location>
</feature>
<gene>
    <name evidence="15" type="ORF">SAMN05421848_2671</name>
</gene>
<evidence type="ECO:0000259" key="14">
    <source>
        <dbReference type="Pfam" id="PF01292"/>
    </source>
</evidence>
<comment type="cofactor">
    <cofactor evidence="1">
        <name>heme b</name>
        <dbReference type="ChEBI" id="CHEBI:60344"/>
    </cofactor>
</comment>
<dbReference type="GO" id="GO:0020037">
    <property type="term" value="F:heme binding"/>
    <property type="evidence" value="ECO:0007669"/>
    <property type="project" value="TreeGrafter"/>
</dbReference>
<evidence type="ECO:0000313" key="15">
    <source>
        <dbReference type="EMBL" id="SFC75892.1"/>
    </source>
</evidence>
<keyword evidence="6 13" id="KW-0812">Transmembrane</keyword>
<name>A0A1I1LTS3_9GAMM</name>
<evidence type="ECO:0000256" key="9">
    <source>
        <dbReference type="ARBA" id="ARBA00022989"/>
    </source>
</evidence>
<accession>A0A1I1LTS3</accession>
<evidence type="ECO:0000256" key="5">
    <source>
        <dbReference type="ARBA" id="ARBA00022617"/>
    </source>
</evidence>
<dbReference type="Gene3D" id="1.20.950.20">
    <property type="entry name" value="Transmembrane di-heme cytochromes, Chain C"/>
    <property type="match status" value="1"/>
</dbReference>
<evidence type="ECO:0000313" key="16">
    <source>
        <dbReference type="Proteomes" id="UP000199046"/>
    </source>
</evidence>
<comment type="similarity">
    <text evidence="12">Belongs to the cytochrome b561 family.</text>
</comment>
<evidence type="ECO:0000256" key="4">
    <source>
        <dbReference type="ARBA" id="ARBA00022475"/>
    </source>
</evidence>
<evidence type="ECO:0000256" key="8">
    <source>
        <dbReference type="ARBA" id="ARBA00022982"/>
    </source>
</evidence>
<evidence type="ECO:0000256" key="13">
    <source>
        <dbReference type="SAM" id="Phobius"/>
    </source>
</evidence>